<proteinExistence type="predicted"/>
<accession>U6RGB2</accession>
<comment type="caution">
    <text evidence="3">The sequence shown here is derived from an EMBL/GenBank/DDBJ whole genome shotgun (WGS) entry which is preliminary data.</text>
</comment>
<dbReference type="PATRIC" id="fig|1121098.3.peg.1526"/>
<feature type="signal peptide" evidence="1">
    <location>
        <begin position="1"/>
        <end position="20"/>
    </location>
</feature>
<keyword evidence="1" id="KW-0732">Signal</keyword>
<evidence type="ECO:0000256" key="1">
    <source>
        <dbReference type="SAM" id="SignalP"/>
    </source>
</evidence>
<dbReference type="AlphaFoldDB" id="U6RGB2"/>
<organism evidence="3 4">
    <name type="scientific">Phocaeicola massiliensis B84634 = Timone 84634 = DSM 17679 = JCM 13223</name>
    <dbReference type="NCBI Taxonomy" id="1121098"/>
    <lineage>
        <taxon>Bacteria</taxon>
        <taxon>Pseudomonadati</taxon>
        <taxon>Bacteroidota</taxon>
        <taxon>Bacteroidia</taxon>
        <taxon>Bacteroidales</taxon>
        <taxon>Bacteroidaceae</taxon>
        <taxon>Phocaeicola</taxon>
    </lineage>
</organism>
<dbReference type="Proteomes" id="UP000017831">
    <property type="component" value="Unassembled WGS sequence"/>
</dbReference>
<evidence type="ECO:0000313" key="4">
    <source>
        <dbReference type="Proteomes" id="UP000017831"/>
    </source>
</evidence>
<dbReference type="eggNOG" id="COG3637">
    <property type="taxonomic scope" value="Bacteria"/>
</dbReference>
<dbReference type="EMBL" id="AQHY01000019">
    <property type="protein sequence ID" value="EOA55520.1"/>
    <property type="molecule type" value="Genomic_DNA"/>
</dbReference>
<dbReference type="RefSeq" id="WP_005939159.1">
    <property type="nucleotide sequence ID" value="NZ_KB890375.1"/>
</dbReference>
<dbReference type="HOGENOM" id="CLU_043391_0_0_10"/>
<sequence length="490" mass="56094">MKIQQIALVCLLALSNGIGAAQVLHHPDSIYTFTDPHMQKKYPWRAAAETVGMNVGVWAFDRYVMNEDFAKISINSIRRNIKHGFVWDNDQFSTNLFAHPYHGNLYFNAARSNGLNFWESAPYAFAGSLMWEVAAEVEPPAINDLIATTIGGIALGEMTHRLSSLVLDDSKRGFGRFTREFLGTLICPMRGINRMITGDMWKVKRSHYKYHDYERIPIQFSISAGDRYLADNNYLFRGEHNPYLEFRAVYGNPFDKINDAPYDYFTATATLGLSPNQPLISKINLLGKLWGVPLKTSTGMEMMFGVFQHFNYFDSEEIINGSGRIPYKISEAASVGPGIIYKFPRMNSLVNLEQSVFLSAILLGGSLTDYYNVIDRNYNMGSGYSVKNKTLLDFGRYGQFALNLHLYQIFTWKGYEHKDLENTNPLYLNAQGDKGNVMLAVVNPLIELNLSRHFKANMEISYFYRHTHYTYHKDVQYKTFETRVGLLYQF</sequence>
<name>U6RGB2_9BACT</name>
<dbReference type="OrthoDB" id="9808630at2"/>
<dbReference type="STRING" id="1121098.HMPREF1534_01506"/>
<gene>
    <name evidence="3" type="ORF">HMPREF1534_01506</name>
</gene>
<feature type="domain" description="DUF3943" evidence="2">
    <location>
        <begin position="84"/>
        <end position="189"/>
    </location>
</feature>
<dbReference type="GeneID" id="60062506"/>
<dbReference type="Pfam" id="PF13084">
    <property type="entry name" value="DUF3943"/>
    <property type="match status" value="1"/>
</dbReference>
<keyword evidence="4" id="KW-1185">Reference proteome</keyword>
<feature type="chain" id="PRO_5005376462" description="DUF3943 domain-containing protein" evidence="1">
    <location>
        <begin position="21"/>
        <end position="490"/>
    </location>
</feature>
<evidence type="ECO:0000259" key="2">
    <source>
        <dbReference type="Pfam" id="PF13084"/>
    </source>
</evidence>
<evidence type="ECO:0000313" key="3">
    <source>
        <dbReference type="EMBL" id="EOA55520.1"/>
    </source>
</evidence>
<reference evidence="3 4" key="1">
    <citation type="submission" date="2013-04" db="EMBL/GenBank/DDBJ databases">
        <title>The Genome Sequence of Bacteroides massiliensis DSM 17679.</title>
        <authorList>
            <consortium name="The Broad Institute Genomics Platform"/>
            <person name="Earl A."/>
            <person name="Ward D."/>
            <person name="Feldgarden M."/>
            <person name="Gevers D."/>
            <person name="Martens E."/>
            <person name="Fenner L."/>
            <person name="Roux V."/>
            <person name="Mallet M.N."/>
            <person name="Raoult D."/>
            <person name="Walker B."/>
            <person name="Young S."/>
            <person name="Zeng Q."/>
            <person name="Gargeya S."/>
            <person name="Fitzgerald M."/>
            <person name="Haas B."/>
            <person name="Abouelleil A."/>
            <person name="Allen A.W."/>
            <person name="Alvarado L."/>
            <person name="Arachchi H.M."/>
            <person name="Berlin A.M."/>
            <person name="Chapman S.B."/>
            <person name="Gainer-Dewar J."/>
            <person name="Goldberg J."/>
            <person name="Griggs A."/>
            <person name="Gujja S."/>
            <person name="Hansen M."/>
            <person name="Howarth C."/>
            <person name="Imamovic A."/>
            <person name="Ireland A."/>
            <person name="Larimer J."/>
            <person name="McCowan C."/>
            <person name="Murphy C."/>
            <person name="Pearson M."/>
            <person name="Poon T.W."/>
            <person name="Priest M."/>
            <person name="Roberts A."/>
            <person name="Saif S."/>
            <person name="Shea T."/>
            <person name="Sisk P."/>
            <person name="Sykes S."/>
            <person name="Wortman J."/>
            <person name="Nusbaum C."/>
            <person name="Birren B."/>
        </authorList>
    </citation>
    <scope>NUCLEOTIDE SEQUENCE [LARGE SCALE GENOMIC DNA]</scope>
    <source>
        <strain evidence="4">B84634 / Timone 84634 / DSM 17679 / JCM 13223</strain>
    </source>
</reference>
<dbReference type="InterPro" id="IPR025079">
    <property type="entry name" value="DUF3943"/>
</dbReference>
<protein>
    <recommendedName>
        <fullName evidence="2">DUF3943 domain-containing protein</fullName>
    </recommendedName>
</protein>